<evidence type="ECO:0000313" key="2">
    <source>
        <dbReference type="EMBL" id="KKZ10467.1"/>
    </source>
</evidence>
<protein>
    <recommendedName>
        <fullName evidence="1">Abortive infection protein-like C-terminal domain-containing protein</fullName>
    </recommendedName>
</protein>
<organism evidence="2 3">
    <name type="scientific">Candidatus Synechococcus spongiarum 142</name>
    <dbReference type="NCBI Taxonomy" id="1608213"/>
    <lineage>
        <taxon>Bacteria</taxon>
        <taxon>Bacillati</taxon>
        <taxon>Cyanobacteriota</taxon>
        <taxon>Cyanophyceae</taxon>
        <taxon>Synechococcales</taxon>
        <taxon>Synechococcaceae</taxon>
        <taxon>Synechococcus</taxon>
    </lineage>
</organism>
<feature type="domain" description="Abortive infection protein-like C-terminal" evidence="1">
    <location>
        <begin position="197"/>
        <end position="277"/>
    </location>
</feature>
<evidence type="ECO:0000313" key="3">
    <source>
        <dbReference type="Proteomes" id="UP000035054"/>
    </source>
</evidence>
<sequence length="289" mass="31835">MPFPLSPQTINAIAEVISGGGGENSIFVYRTGRQIKDFMSVFNVPLSASDSRVASLTDCLIKLNSSPEEAKQKFPKIIESAADHRNFNNDPERHAAVVEYLNRMLHPDSFKLVQMQNARMQLVELGHETVPLITLGELLVRIRFDTAKRDLDRALASSQTDPEDAVTAACSMVESVCRSLLRELGESIPNKKDIQGLYNALKRPLGLSPDRSDVDSRIADDVRQVLSGLFTVTAGIGSLRTHGGDAHGRERGSARLDARIARLSVHAASTLALFLIETWKRKKTRSTCQ</sequence>
<evidence type="ECO:0000259" key="1">
    <source>
        <dbReference type="Pfam" id="PF14355"/>
    </source>
</evidence>
<dbReference type="AlphaFoldDB" id="A0A6N3X273"/>
<dbReference type="EMBL" id="JXUO01000318">
    <property type="protein sequence ID" value="KKZ10467.1"/>
    <property type="molecule type" value="Genomic_DNA"/>
</dbReference>
<dbReference type="InterPro" id="IPR026001">
    <property type="entry name" value="Abi-like_C"/>
</dbReference>
<reference evidence="2 3" key="1">
    <citation type="submission" date="2015-01" db="EMBL/GenBank/DDBJ databases">
        <title>Lifestyle Evolution in Cyanobacterial Symbionts of Sponges.</title>
        <authorList>
            <person name="Burgsdorf I."/>
            <person name="Slaby B.M."/>
            <person name="Handley K.M."/>
            <person name="Haber M."/>
            <person name="Blom J."/>
            <person name="Marshall C.W."/>
            <person name="Gilbert J.A."/>
            <person name="Hentschel U."/>
            <person name="Steindler L."/>
        </authorList>
    </citation>
    <scope>NUCLEOTIDE SEQUENCE [LARGE SCALE GENOMIC DNA]</scope>
    <source>
        <strain evidence="2">142</strain>
    </source>
</reference>
<comment type="caution">
    <text evidence="2">The sequence shown here is derived from an EMBL/GenBank/DDBJ whole genome shotgun (WGS) entry which is preliminary data.</text>
</comment>
<name>A0A6N3X273_9SYNE</name>
<gene>
    <name evidence="2" type="ORF">TH68_10705</name>
</gene>
<dbReference type="Pfam" id="PF14355">
    <property type="entry name" value="Abi_C"/>
    <property type="match status" value="1"/>
</dbReference>
<proteinExistence type="predicted"/>
<dbReference type="Proteomes" id="UP000035054">
    <property type="component" value="Unassembled WGS sequence"/>
</dbReference>
<accession>A0A6N3X273</accession>